<dbReference type="InterPro" id="IPR028098">
    <property type="entry name" value="Glyco_trans_4-like_N"/>
</dbReference>
<evidence type="ECO:0000259" key="2">
    <source>
        <dbReference type="Pfam" id="PF00534"/>
    </source>
</evidence>
<accession>A0A151B4X0</accession>
<dbReference type="GO" id="GO:0009103">
    <property type="term" value="P:lipopolysaccharide biosynthetic process"/>
    <property type="evidence" value="ECO:0007669"/>
    <property type="project" value="TreeGrafter"/>
</dbReference>
<dbReference type="OrthoDB" id="9797829at2"/>
<dbReference type="InterPro" id="IPR001296">
    <property type="entry name" value="Glyco_trans_1"/>
</dbReference>
<evidence type="ECO:0000313" key="5">
    <source>
        <dbReference type="Proteomes" id="UP000075531"/>
    </source>
</evidence>
<name>A0A151B4X0_9CLOT</name>
<dbReference type="STRING" id="1121338.CLTEP_11190"/>
<reference evidence="4 5" key="1">
    <citation type="submission" date="2016-02" db="EMBL/GenBank/DDBJ databases">
        <title>Genome sequence of Clostridium tepidiprofundi DSM 19306.</title>
        <authorList>
            <person name="Poehlein A."/>
            <person name="Daniel R."/>
        </authorList>
    </citation>
    <scope>NUCLEOTIDE SEQUENCE [LARGE SCALE GENOMIC DNA]</scope>
    <source>
        <strain evidence="4 5">DSM 19306</strain>
    </source>
</reference>
<dbReference type="GO" id="GO:0009011">
    <property type="term" value="F:alpha-1,4-glucan glucosyltransferase (ADP-glucose donor) activity"/>
    <property type="evidence" value="ECO:0007669"/>
    <property type="project" value="UniProtKB-EC"/>
</dbReference>
<feature type="domain" description="Glycosyltransferase subfamily 4-like N-terminal" evidence="3">
    <location>
        <begin position="17"/>
        <end position="166"/>
    </location>
</feature>
<comment type="caution">
    <text evidence="4">The sequence shown here is derived from an EMBL/GenBank/DDBJ whole genome shotgun (WGS) entry which is preliminary data.</text>
</comment>
<dbReference type="PATRIC" id="fig|1121338.3.peg.1156"/>
<gene>
    <name evidence="4" type="primary">glgA</name>
    <name evidence="4" type="ORF">CLTEP_11190</name>
</gene>
<dbReference type="Gene3D" id="3.40.50.2000">
    <property type="entry name" value="Glycogen Phosphorylase B"/>
    <property type="match status" value="2"/>
</dbReference>
<organism evidence="4 5">
    <name type="scientific">Clostridium tepidiprofundi DSM 19306</name>
    <dbReference type="NCBI Taxonomy" id="1121338"/>
    <lineage>
        <taxon>Bacteria</taxon>
        <taxon>Bacillati</taxon>
        <taxon>Bacillota</taxon>
        <taxon>Clostridia</taxon>
        <taxon>Eubacteriales</taxon>
        <taxon>Clostridiaceae</taxon>
        <taxon>Clostridium</taxon>
    </lineage>
</organism>
<dbReference type="SUPFAM" id="SSF53756">
    <property type="entry name" value="UDP-Glycosyltransferase/glycogen phosphorylase"/>
    <property type="match status" value="1"/>
</dbReference>
<dbReference type="Pfam" id="PF00534">
    <property type="entry name" value="Glycos_transf_1"/>
    <property type="match status" value="1"/>
</dbReference>
<evidence type="ECO:0000256" key="1">
    <source>
        <dbReference type="ARBA" id="ARBA00022679"/>
    </source>
</evidence>
<feature type="domain" description="Glycosyl transferase family 1" evidence="2">
    <location>
        <begin position="190"/>
        <end position="349"/>
    </location>
</feature>
<proteinExistence type="predicted"/>
<dbReference type="FunFam" id="3.40.50.2000:FF:000119">
    <property type="entry name" value="Glycosyl transferase group 1"/>
    <property type="match status" value="1"/>
</dbReference>
<evidence type="ECO:0000313" key="4">
    <source>
        <dbReference type="EMBL" id="KYH34955.1"/>
    </source>
</evidence>
<keyword evidence="5" id="KW-1185">Reference proteome</keyword>
<sequence>MKIAIDGRGINWYHGTGIGTYTENLLKNLINIDNKNYYHIYWSGKNYDEYVKKNTKIIMTSKKEHRYFQLSYFPENLSCENIDIYHVPQNGIGLLPSISCKKIVTIHDLIPYIMPETVGKSYLLKFLKEMPSIIVNSDAILTVSEYSKKDILKFFPVDENKIFVTPLAANSNFKPLDKEKCKYYIKQKYDIDDPFILYLGGFSDRKNVGFLINAFSKVYKDLDKEYKLIILGSYKDNSRKLIKLVDKLCMSKNIVFTGFIEDNELPIFYNASETFVYPSLYEGFGLPPLEAMSCGTPVIASNITSIPEVVGNAGILINPYDISSLITALGNLLNDETLRNELSKKGYERSKNFSWRKTSMKTLKIYTKICTQTQA</sequence>
<dbReference type="PANTHER" id="PTHR46401:SF2">
    <property type="entry name" value="GLYCOSYLTRANSFERASE WBBK-RELATED"/>
    <property type="match status" value="1"/>
</dbReference>
<protein>
    <submittedName>
        <fullName evidence="4">Capsular glucan synthase</fullName>
        <ecNumber evidence="4">2.4.1.21</ecNumber>
    </submittedName>
</protein>
<dbReference type="RefSeq" id="WP_066823779.1">
    <property type="nucleotide sequence ID" value="NZ_LTBA01000008.1"/>
</dbReference>
<evidence type="ECO:0000259" key="3">
    <source>
        <dbReference type="Pfam" id="PF13439"/>
    </source>
</evidence>
<dbReference type="Proteomes" id="UP000075531">
    <property type="component" value="Unassembled WGS sequence"/>
</dbReference>
<dbReference type="Pfam" id="PF13439">
    <property type="entry name" value="Glyco_transf_4"/>
    <property type="match status" value="1"/>
</dbReference>
<keyword evidence="1 4" id="KW-0808">Transferase</keyword>
<dbReference type="EC" id="2.4.1.21" evidence="4"/>
<dbReference type="EMBL" id="LTBA01000008">
    <property type="protein sequence ID" value="KYH34955.1"/>
    <property type="molecule type" value="Genomic_DNA"/>
</dbReference>
<dbReference type="PANTHER" id="PTHR46401">
    <property type="entry name" value="GLYCOSYLTRANSFERASE WBBK-RELATED"/>
    <property type="match status" value="1"/>
</dbReference>
<dbReference type="CDD" id="cd03809">
    <property type="entry name" value="GT4_MtfB-like"/>
    <property type="match status" value="1"/>
</dbReference>
<dbReference type="AlphaFoldDB" id="A0A151B4X0"/>
<keyword evidence="4" id="KW-0328">Glycosyltransferase</keyword>